<comment type="caution">
    <text evidence="2">The sequence shown here is derived from an EMBL/GenBank/DDBJ whole genome shotgun (WGS) entry which is preliminary data.</text>
</comment>
<dbReference type="EMBL" id="JAKMXF010000312">
    <property type="protein sequence ID" value="KAI6650308.1"/>
    <property type="molecule type" value="Genomic_DNA"/>
</dbReference>
<comment type="subunit">
    <text evidence="1">Homotetramer. Dimer of dimers.</text>
</comment>
<keyword evidence="1" id="KW-0823">Tryptophan catabolism</keyword>
<keyword evidence="1" id="KW-0408">Iron</keyword>
<accession>A0AAV7JN02</accession>
<dbReference type="GO" id="GO:0019442">
    <property type="term" value="P:L-tryptophan catabolic process to acetyl-CoA"/>
    <property type="evidence" value="ECO:0007669"/>
    <property type="project" value="TreeGrafter"/>
</dbReference>
<dbReference type="Proteomes" id="UP001165289">
    <property type="component" value="Unassembled WGS sequence"/>
</dbReference>
<comment type="similarity">
    <text evidence="1">Belongs to the tryptophan 2,3-dioxygenase family.</text>
</comment>
<dbReference type="EC" id="1.13.11.11" evidence="1"/>
<keyword evidence="1" id="KW-0479">Metal-binding</keyword>
<reference evidence="2 3" key="1">
    <citation type="journal article" date="2023" name="BMC Biol.">
        <title>The compact genome of the sponge Oopsacas minuta (Hexactinellida) is lacking key metazoan core genes.</title>
        <authorList>
            <person name="Santini S."/>
            <person name="Schenkelaars Q."/>
            <person name="Jourda C."/>
            <person name="Duchesne M."/>
            <person name="Belahbib H."/>
            <person name="Rocher C."/>
            <person name="Selva M."/>
            <person name="Riesgo A."/>
            <person name="Vervoort M."/>
            <person name="Leys S.P."/>
            <person name="Kodjabachian L."/>
            <person name="Le Bivic A."/>
            <person name="Borchiellini C."/>
            <person name="Claverie J.M."/>
            <person name="Renard E."/>
        </authorList>
    </citation>
    <scope>NUCLEOTIDE SEQUENCE [LARGE SCALE GENOMIC DNA]</scope>
    <source>
        <strain evidence="2">SPO-2</strain>
    </source>
</reference>
<evidence type="ECO:0000313" key="3">
    <source>
        <dbReference type="Proteomes" id="UP001165289"/>
    </source>
</evidence>
<dbReference type="PANTHER" id="PTHR10138">
    <property type="entry name" value="TRYPTOPHAN 2,3-DIOXYGENASE"/>
    <property type="match status" value="1"/>
</dbReference>
<keyword evidence="1" id="KW-0560">Oxidoreductase</keyword>
<dbReference type="GO" id="GO:0046872">
    <property type="term" value="F:metal ion binding"/>
    <property type="evidence" value="ECO:0007669"/>
    <property type="project" value="UniProtKB-KW"/>
</dbReference>
<keyword evidence="1" id="KW-0349">Heme</keyword>
<dbReference type="SUPFAM" id="SSF140959">
    <property type="entry name" value="Indolic compounds 2,3-dioxygenase-like"/>
    <property type="match status" value="1"/>
</dbReference>
<keyword evidence="3" id="KW-1185">Reference proteome</keyword>
<dbReference type="InterPro" id="IPR004981">
    <property type="entry name" value="Trp_2_3_dOase"/>
</dbReference>
<evidence type="ECO:0000313" key="2">
    <source>
        <dbReference type="EMBL" id="KAI6650308.1"/>
    </source>
</evidence>
<comment type="caution">
    <text evidence="1">Lacks conserved residue(s) required for the propagation of feature annotation.</text>
</comment>
<dbReference type="InterPro" id="IPR037217">
    <property type="entry name" value="Trp/Indoleamine_2_3_dOase-like"/>
</dbReference>
<dbReference type="AlphaFoldDB" id="A0AAV7JN02"/>
<evidence type="ECO:0000256" key="1">
    <source>
        <dbReference type="HAMAP-Rule" id="MF_03020"/>
    </source>
</evidence>
<dbReference type="GO" id="GO:0019441">
    <property type="term" value="P:L-tryptophan catabolic process to kynurenine"/>
    <property type="evidence" value="ECO:0007669"/>
    <property type="project" value="UniProtKB-UniRule"/>
</dbReference>
<gene>
    <name evidence="2" type="ORF">LOD99_5986</name>
</gene>
<sequence>MDCWSLFQSVDTFQYPTCVTRCPFISNQSEPDVPYYRDYLSLKTILNSQHPVSETKGELVHDEMFFIIMHQAHELWFKQIIFEIDSVREIFKSEKVDEKLTLRIVQRLNRVLMILKLVTEQIPILETMTAQDFLAFRDYLYPASGFQSCQFRELEMKLGIKAKDRLGRSDAKLREALKQEERDILVETESEPSLSQLIQNWLERTPGLEEDNFSFYDAYKEAVKNKIEFDKKQIETETNGNLNNVMLDVIKQSVETFEDILNIEGYNQLFNSGQRKMTHKSFMGALMINVYRDLPRFSQPFQILTLLVDIDNQLTKWRYAHCLMVQRMIGSRIGTGSSSGYQYLRSTISDHYKVFTEIAGMSTYLIPANFLPSLPEDLKKRIAVPQ</sequence>
<keyword evidence="1" id="KW-0223">Dioxygenase</keyword>
<dbReference type="HAMAP" id="MF_01972">
    <property type="entry name" value="T23O"/>
    <property type="match status" value="1"/>
</dbReference>
<comment type="cofactor">
    <cofactor evidence="1">
        <name>heme</name>
        <dbReference type="ChEBI" id="CHEBI:30413"/>
    </cofactor>
    <text evidence="1">Binds 1 heme group per subunit.</text>
</comment>
<dbReference type="GO" id="GO:0020037">
    <property type="term" value="F:heme binding"/>
    <property type="evidence" value="ECO:0007669"/>
    <property type="project" value="UniProtKB-UniRule"/>
</dbReference>
<dbReference type="GO" id="GO:0004833">
    <property type="term" value="F:L-tryptophan 2,3-dioxygenase activity"/>
    <property type="evidence" value="ECO:0007669"/>
    <property type="project" value="UniProtKB-UniRule"/>
</dbReference>
<dbReference type="Gene3D" id="1.10.287.3810">
    <property type="match status" value="1"/>
</dbReference>
<comment type="pathway">
    <text evidence="1">Amino-acid degradation; L-tryptophan degradation via kynurenine pathway; L-kynurenine from L-tryptophan: step 1/2.</text>
</comment>
<comment type="catalytic activity">
    <reaction evidence="1">
        <text>L-tryptophan + O2 = N-formyl-L-kynurenine</text>
        <dbReference type="Rhea" id="RHEA:24536"/>
        <dbReference type="ChEBI" id="CHEBI:15379"/>
        <dbReference type="ChEBI" id="CHEBI:57912"/>
        <dbReference type="ChEBI" id="CHEBI:58629"/>
        <dbReference type="EC" id="1.13.11.11"/>
    </reaction>
</comment>
<dbReference type="Pfam" id="PF03301">
    <property type="entry name" value="Trp_dioxygenase"/>
    <property type="match status" value="1"/>
</dbReference>
<protein>
    <recommendedName>
        <fullName evidence="1">Tryptophan 2,3-dioxygenase</fullName>
        <shortName evidence="1">TDO</shortName>
        <ecNumber evidence="1">1.13.11.11</ecNumber>
    </recommendedName>
    <alternativeName>
        <fullName evidence="1">Tryptamin 2,3-dioxygenase</fullName>
    </alternativeName>
    <alternativeName>
        <fullName evidence="1">Tryptophan oxygenase</fullName>
        <shortName evidence="1">TO</shortName>
        <shortName evidence="1">TRPO</shortName>
    </alternativeName>
    <alternativeName>
        <fullName evidence="1">Tryptophan pyrrolase</fullName>
    </alternativeName>
    <alternativeName>
        <fullName evidence="1">Tryptophanase</fullName>
    </alternativeName>
</protein>
<dbReference type="PANTHER" id="PTHR10138:SF0">
    <property type="entry name" value="TRYPTOPHAN 2,3-DIOXYGENASE"/>
    <property type="match status" value="1"/>
</dbReference>
<comment type="function">
    <text evidence="1">Heme-dependent dioxygenase that catalyzes the oxidative cleavage of the L-tryptophan (L-Trp) pyrrole ring and converts L-tryptophan to N-formyl-L-kynurenine. Catalyzes the oxidative cleavage of the indole moiety.</text>
</comment>
<dbReference type="Gene3D" id="1.20.58.480">
    <property type="match status" value="1"/>
</dbReference>
<proteinExistence type="inferred from homology"/>
<name>A0AAV7JN02_9METZ</name>
<organism evidence="2 3">
    <name type="scientific">Oopsacas minuta</name>
    <dbReference type="NCBI Taxonomy" id="111878"/>
    <lineage>
        <taxon>Eukaryota</taxon>
        <taxon>Metazoa</taxon>
        <taxon>Porifera</taxon>
        <taxon>Hexactinellida</taxon>
        <taxon>Hexasterophora</taxon>
        <taxon>Lyssacinosida</taxon>
        <taxon>Leucopsacidae</taxon>
        <taxon>Oopsacas</taxon>
    </lineage>
</organism>